<keyword evidence="1" id="KW-0067">ATP-binding</keyword>
<dbReference type="PANTHER" id="PTHR24115:SF0">
    <property type="entry name" value="FI21273P1-RELATED"/>
    <property type="match status" value="1"/>
</dbReference>
<dbReference type="GO" id="GO:0007018">
    <property type="term" value="P:microtubule-based movement"/>
    <property type="evidence" value="ECO:0007669"/>
    <property type="project" value="InterPro"/>
</dbReference>
<organism evidence="4 5">
    <name type="scientific">Batrachochytrium dendrobatidis (strain JEL423)</name>
    <dbReference type="NCBI Taxonomy" id="403673"/>
    <lineage>
        <taxon>Eukaryota</taxon>
        <taxon>Fungi</taxon>
        <taxon>Fungi incertae sedis</taxon>
        <taxon>Chytridiomycota</taxon>
        <taxon>Chytridiomycota incertae sedis</taxon>
        <taxon>Chytridiomycetes</taxon>
        <taxon>Rhizophydiales</taxon>
        <taxon>Rhizophydiales incertae sedis</taxon>
        <taxon>Batrachochytrium</taxon>
    </lineage>
</organism>
<dbReference type="InterPro" id="IPR027417">
    <property type="entry name" value="P-loop_NTPase"/>
</dbReference>
<dbReference type="GO" id="GO:0005524">
    <property type="term" value="F:ATP binding"/>
    <property type="evidence" value="ECO:0007669"/>
    <property type="project" value="UniProtKB-UniRule"/>
</dbReference>
<dbReference type="eggNOG" id="KOG0246">
    <property type="taxonomic scope" value="Eukaryota"/>
</dbReference>
<proteinExistence type="inferred from homology"/>
<dbReference type="Proteomes" id="UP000077115">
    <property type="component" value="Unassembled WGS sequence"/>
</dbReference>
<dbReference type="STRING" id="403673.A0A177WFE5"/>
<dbReference type="VEuPathDB" id="FungiDB:BDEG_22735"/>
<feature type="region of interest" description="Disordered" evidence="2">
    <location>
        <begin position="547"/>
        <end position="589"/>
    </location>
</feature>
<keyword evidence="1" id="KW-0505">Motor protein</keyword>
<feature type="compositionally biased region" description="Low complexity" evidence="2">
    <location>
        <begin position="572"/>
        <end position="583"/>
    </location>
</feature>
<dbReference type="EMBL" id="DS022302">
    <property type="protein sequence ID" value="OAJ38837.1"/>
    <property type="molecule type" value="Genomic_DNA"/>
</dbReference>
<sequence length="589" mass="64315">MFGDKDMSEHGKSIEQYSRYSVALNRTIQQHQLGLSRSSPSTRNIFHESDKRQCAVHLRVRPLSSLEQQQPHLVTAIHCSPTETVLYYPFFRIVTDPSLDIHSFSFDGNHGPTTHNDCVYKDAVDGVMDFILRDQLGGLVTVFAYGQTGSGKTYTMSYLADRITQDLPFNTHSISICMLEILGDAVSDLLYDPSDTSPSLVRVLANAKGSVVVSGASEVSVINSTEAQLAITAGFNARSSSATFKNDSSSRSHLVCHIRLVDRVSGVSSGIKLVDLAGSERAADTNHHSVDRIKESALINTSLMALKECLRKRSSGDSAAYIPFRNSKLTLLLKDSLDLSHTQPTKTIMIACVAPTIADISHSLNTFRYASTLTTDSNESTQGSHLKPKKSALVPPPSAKSKLTPMAWSVSKLDQWLSTKSKNGATLPELLGKDGDTRLASVGKFIPPPWKFIYDLTPEQWVKRLNARMDAKEVDTLRKAYRMLFVQARAKDPGNPVDSSTVQSILLVEDTAMDAVGVGKENATPAVSSLEKRRLLAMEKLKAKGNAAREKANDALDTRVHGTRSTIKSKKTSALATKSTMTTRSSKPA</sequence>
<feature type="region of interest" description="Disordered" evidence="2">
    <location>
        <begin position="375"/>
        <end position="400"/>
    </location>
</feature>
<dbReference type="GO" id="GO:0005871">
    <property type="term" value="C:kinesin complex"/>
    <property type="evidence" value="ECO:0007669"/>
    <property type="project" value="TreeGrafter"/>
</dbReference>
<feature type="compositionally biased region" description="Basic and acidic residues" evidence="2">
    <location>
        <begin position="547"/>
        <end position="560"/>
    </location>
</feature>
<dbReference type="GO" id="GO:0003777">
    <property type="term" value="F:microtubule motor activity"/>
    <property type="evidence" value="ECO:0007669"/>
    <property type="project" value="InterPro"/>
</dbReference>
<dbReference type="InterPro" id="IPR036961">
    <property type="entry name" value="Kinesin_motor_dom_sf"/>
</dbReference>
<dbReference type="GO" id="GO:0016887">
    <property type="term" value="F:ATP hydrolysis activity"/>
    <property type="evidence" value="ECO:0007669"/>
    <property type="project" value="TreeGrafter"/>
</dbReference>
<dbReference type="GO" id="GO:0005819">
    <property type="term" value="C:spindle"/>
    <property type="evidence" value="ECO:0007669"/>
    <property type="project" value="TreeGrafter"/>
</dbReference>
<dbReference type="OrthoDB" id="3176171at2759"/>
<dbReference type="Pfam" id="PF00225">
    <property type="entry name" value="Kinesin"/>
    <property type="match status" value="1"/>
</dbReference>
<comment type="similarity">
    <text evidence="1">Belongs to the TRAFAC class myosin-kinesin ATPase superfamily. Kinesin family.</text>
</comment>
<feature type="binding site" evidence="1">
    <location>
        <begin position="146"/>
        <end position="153"/>
    </location>
    <ligand>
        <name>ATP</name>
        <dbReference type="ChEBI" id="CHEBI:30616"/>
    </ligand>
</feature>
<dbReference type="GO" id="GO:0005874">
    <property type="term" value="C:microtubule"/>
    <property type="evidence" value="ECO:0007669"/>
    <property type="project" value="TreeGrafter"/>
</dbReference>
<dbReference type="PROSITE" id="PS50067">
    <property type="entry name" value="KINESIN_MOTOR_2"/>
    <property type="match status" value="1"/>
</dbReference>
<dbReference type="SUPFAM" id="SSF52540">
    <property type="entry name" value="P-loop containing nucleoside triphosphate hydrolases"/>
    <property type="match status" value="1"/>
</dbReference>
<gene>
    <name evidence="4" type="ORF">BDEG_22735</name>
</gene>
<dbReference type="AlphaFoldDB" id="A0A177WFE5"/>
<dbReference type="SMART" id="SM00129">
    <property type="entry name" value="KISc"/>
    <property type="match status" value="1"/>
</dbReference>
<protein>
    <recommendedName>
        <fullName evidence="3">Kinesin motor domain-containing protein</fullName>
    </recommendedName>
</protein>
<dbReference type="PANTHER" id="PTHR24115">
    <property type="entry name" value="KINESIN-RELATED"/>
    <property type="match status" value="1"/>
</dbReference>
<dbReference type="InterPro" id="IPR027640">
    <property type="entry name" value="Kinesin-like_fam"/>
</dbReference>
<feature type="compositionally biased region" description="Polar residues" evidence="2">
    <location>
        <begin position="375"/>
        <end position="384"/>
    </location>
</feature>
<dbReference type="PRINTS" id="PR00380">
    <property type="entry name" value="KINESINHEAVY"/>
</dbReference>
<dbReference type="GO" id="GO:0008017">
    <property type="term" value="F:microtubule binding"/>
    <property type="evidence" value="ECO:0007669"/>
    <property type="project" value="InterPro"/>
</dbReference>
<feature type="domain" description="Kinesin motor" evidence="3">
    <location>
        <begin position="53"/>
        <end position="376"/>
    </location>
</feature>
<evidence type="ECO:0000256" key="2">
    <source>
        <dbReference type="SAM" id="MobiDB-lite"/>
    </source>
</evidence>
<reference evidence="4 5" key="1">
    <citation type="submission" date="2006-10" db="EMBL/GenBank/DDBJ databases">
        <title>The Genome Sequence of Batrachochytrium dendrobatidis JEL423.</title>
        <authorList>
            <consortium name="The Broad Institute Genome Sequencing Platform"/>
            <person name="Birren B."/>
            <person name="Lander E."/>
            <person name="Galagan J."/>
            <person name="Cuomo C."/>
            <person name="Devon K."/>
            <person name="Jaffe D."/>
            <person name="Butler J."/>
            <person name="Alvarez P."/>
            <person name="Gnerre S."/>
            <person name="Grabherr M."/>
            <person name="Kleber M."/>
            <person name="Mauceli E."/>
            <person name="Brockman W."/>
            <person name="Young S."/>
            <person name="LaButti K."/>
            <person name="Sykes S."/>
            <person name="DeCaprio D."/>
            <person name="Crawford M."/>
            <person name="Koehrsen M."/>
            <person name="Engels R."/>
            <person name="Montgomery P."/>
            <person name="Pearson M."/>
            <person name="Howarth C."/>
            <person name="Larson L."/>
            <person name="White J."/>
            <person name="O'Leary S."/>
            <person name="Kodira C."/>
            <person name="Zeng Q."/>
            <person name="Yandava C."/>
            <person name="Alvarado L."/>
            <person name="Longcore J."/>
            <person name="James T."/>
        </authorList>
    </citation>
    <scope>NUCLEOTIDE SEQUENCE [LARGE SCALE GENOMIC DNA]</scope>
    <source>
        <strain evidence="4 5">JEL423</strain>
    </source>
</reference>
<keyword evidence="1" id="KW-0547">Nucleotide-binding</keyword>
<dbReference type="Gene3D" id="3.40.850.10">
    <property type="entry name" value="Kinesin motor domain"/>
    <property type="match status" value="1"/>
</dbReference>
<evidence type="ECO:0000313" key="4">
    <source>
        <dbReference type="EMBL" id="OAJ38837.1"/>
    </source>
</evidence>
<reference evidence="4 5" key="2">
    <citation type="submission" date="2016-05" db="EMBL/GenBank/DDBJ databases">
        <title>Lineage-specific infection strategies underlie the spectrum of fungal disease in amphibians.</title>
        <authorList>
            <person name="Cuomo C.A."/>
            <person name="Farrer R.A."/>
            <person name="James T."/>
            <person name="Longcore J."/>
            <person name="Birren B."/>
        </authorList>
    </citation>
    <scope>NUCLEOTIDE SEQUENCE [LARGE SCALE GENOMIC DNA]</scope>
    <source>
        <strain evidence="4 5">JEL423</strain>
    </source>
</reference>
<name>A0A177WFE5_BATDL</name>
<evidence type="ECO:0000259" key="3">
    <source>
        <dbReference type="PROSITE" id="PS50067"/>
    </source>
</evidence>
<evidence type="ECO:0000256" key="1">
    <source>
        <dbReference type="PROSITE-ProRule" id="PRU00283"/>
    </source>
</evidence>
<evidence type="ECO:0000313" key="5">
    <source>
        <dbReference type="Proteomes" id="UP000077115"/>
    </source>
</evidence>
<accession>A0A177WFE5</accession>
<dbReference type="InterPro" id="IPR001752">
    <property type="entry name" value="Kinesin_motor_dom"/>
</dbReference>